<organism evidence="1 2">
    <name type="scientific">Azomonas macrocytogenes</name>
    <name type="common">Azotobacter macrocytogenes</name>
    <dbReference type="NCBI Taxonomy" id="69962"/>
    <lineage>
        <taxon>Bacteria</taxon>
        <taxon>Pseudomonadati</taxon>
        <taxon>Pseudomonadota</taxon>
        <taxon>Gammaproteobacteria</taxon>
        <taxon>Pseudomonadales</taxon>
        <taxon>Pseudomonadaceae</taxon>
        <taxon>Azomonas</taxon>
    </lineage>
</organism>
<evidence type="ECO:0000313" key="2">
    <source>
        <dbReference type="Proteomes" id="UP000549250"/>
    </source>
</evidence>
<dbReference type="PANTHER" id="PTHR38733:SF1">
    <property type="entry name" value="TYPE IV METHYL-DIRECTED RESTRICTION ENZYME ECOKMCRBC"/>
    <property type="match status" value="1"/>
</dbReference>
<comment type="caution">
    <text evidence="1">The sequence shown here is derived from an EMBL/GenBank/DDBJ whole genome shotgun (WGS) entry which is preliminary data.</text>
</comment>
<keyword evidence="2" id="KW-1185">Reference proteome</keyword>
<name>A0A839T4D2_AZOMA</name>
<dbReference type="RefSeq" id="WP_183166774.1">
    <property type="nucleotide sequence ID" value="NZ_JACHXI010000010.1"/>
</dbReference>
<sequence length="423" mass="48991">MKPLVSVREYARLTTEAVPSSLDRAHISVTAFDWLCRLNESFSRAGAALVQVEGRRWLKLDNYVGVLETPCGTRLEILPKHIEADTCLAQSRLLLRRMIQAALDLPTREAGPAALELFDAPTSEWVMRQFLQALDYLLKRGLRFDYRRVEQEQRFLRGQLNVAAQLRQPPGRQQRFQIRHDLFLPDRAENRLLRLALDRVCQTTQESGNWRLAHELRGLLLEIPPSRQIREDLRAWRNDRLMTHYQPVKPWCELIINQQMPLAVAGAWQGLSLLFPMEKLFERYVATWLKQALPNTARLTTQATGKYLCGHDGGRIFRLQPDLLVQRGEQRWVLDTKWKRLDTTNRSDNYGLDQADFYQMFAYGRQYLAGQGELILIYPRRAAFREALAPFGFGDGMRLWVLPFDLESEELIGVAQTTLPMST</sequence>
<dbReference type="Pfam" id="PF10117">
    <property type="entry name" value="McrBC"/>
    <property type="match status" value="1"/>
</dbReference>
<dbReference type="InterPro" id="IPR019292">
    <property type="entry name" value="McrC"/>
</dbReference>
<reference evidence="1 2" key="1">
    <citation type="submission" date="2020-08" db="EMBL/GenBank/DDBJ databases">
        <title>Genomic Encyclopedia of Type Strains, Phase III (KMG-III): the genomes of soil and plant-associated and newly described type strains.</title>
        <authorList>
            <person name="Whitman W."/>
        </authorList>
    </citation>
    <scope>NUCLEOTIDE SEQUENCE [LARGE SCALE GENOMIC DNA]</scope>
    <source>
        <strain evidence="1 2">CECT 4462</strain>
    </source>
</reference>
<dbReference type="Proteomes" id="UP000549250">
    <property type="component" value="Unassembled WGS sequence"/>
</dbReference>
<dbReference type="AlphaFoldDB" id="A0A839T4D2"/>
<accession>A0A839T4D2</accession>
<dbReference type="PANTHER" id="PTHR38733">
    <property type="entry name" value="PROTEIN MCRC"/>
    <property type="match status" value="1"/>
</dbReference>
<dbReference type="EMBL" id="JACHXI010000010">
    <property type="protein sequence ID" value="MBB3103859.1"/>
    <property type="molecule type" value="Genomic_DNA"/>
</dbReference>
<protein>
    <submittedName>
        <fullName evidence="1">5-methylcytosine-specific restriction enzyme subunit McrC</fullName>
    </submittedName>
</protein>
<evidence type="ECO:0000313" key="1">
    <source>
        <dbReference type="EMBL" id="MBB3103859.1"/>
    </source>
</evidence>
<gene>
    <name evidence="1" type="ORF">FHR87_002269</name>
</gene>
<proteinExistence type="predicted"/>